<dbReference type="AlphaFoldDB" id="A0A162L680"/>
<organism evidence="2 3">
    <name type="scientific">Paenibacillus crassostreae</name>
    <dbReference type="NCBI Taxonomy" id="1763538"/>
    <lineage>
        <taxon>Bacteria</taxon>
        <taxon>Bacillati</taxon>
        <taxon>Bacillota</taxon>
        <taxon>Bacilli</taxon>
        <taxon>Bacillales</taxon>
        <taxon>Paenibacillaceae</taxon>
        <taxon>Paenibacillus</taxon>
    </lineage>
</organism>
<protein>
    <submittedName>
        <fullName evidence="2">HD family phosphohydrolase</fullName>
    </submittedName>
</protein>
<evidence type="ECO:0000313" key="2">
    <source>
        <dbReference type="EMBL" id="OAB72065.1"/>
    </source>
</evidence>
<dbReference type="Proteomes" id="UP000077134">
    <property type="component" value="Unassembled WGS sequence"/>
</dbReference>
<keyword evidence="2" id="KW-0378">Hydrolase</keyword>
<dbReference type="PANTHER" id="PTHR43155:SF2">
    <property type="entry name" value="CYCLIC DI-GMP PHOSPHODIESTERASE PA4108"/>
    <property type="match status" value="1"/>
</dbReference>
<evidence type="ECO:0000259" key="1">
    <source>
        <dbReference type="PROSITE" id="PS51832"/>
    </source>
</evidence>
<dbReference type="PANTHER" id="PTHR43155">
    <property type="entry name" value="CYCLIC DI-GMP PHOSPHODIESTERASE PA4108-RELATED"/>
    <property type="match status" value="1"/>
</dbReference>
<feature type="domain" description="HD-GYP" evidence="1">
    <location>
        <begin position="129"/>
        <end position="325"/>
    </location>
</feature>
<dbReference type="KEGG" id="pcx:LPB68_11915"/>
<dbReference type="Pfam" id="PF13487">
    <property type="entry name" value="HD_5"/>
    <property type="match status" value="1"/>
</dbReference>
<accession>A0A162L680</accession>
<dbReference type="EMBL" id="LSFN01000036">
    <property type="protein sequence ID" value="OAB72065.1"/>
    <property type="molecule type" value="Genomic_DNA"/>
</dbReference>
<dbReference type="InterPro" id="IPR037522">
    <property type="entry name" value="HD_GYP_dom"/>
</dbReference>
<dbReference type="Gene3D" id="1.10.3210.10">
    <property type="entry name" value="Hypothetical protein af1432"/>
    <property type="match status" value="1"/>
</dbReference>
<dbReference type="RefSeq" id="WP_068660913.1">
    <property type="nucleotide sequence ID" value="NZ_CP017770.1"/>
</dbReference>
<name>A0A162L680_9BACL</name>
<comment type="caution">
    <text evidence="2">The sequence shown here is derived from an EMBL/GenBank/DDBJ whole genome shotgun (WGS) entry which is preliminary data.</text>
</comment>
<keyword evidence="3" id="KW-1185">Reference proteome</keyword>
<dbReference type="PROSITE" id="PS51832">
    <property type="entry name" value="HD_GYP"/>
    <property type="match status" value="1"/>
</dbReference>
<dbReference type="InterPro" id="IPR003607">
    <property type="entry name" value="HD/PDEase_dom"/>
</dbReference>
<dbReference type="GO" id="GO:0016787">
    <property type="term" value="F:hydrolase activity"/>
    <property type="evidence" value="ECO:0007669"/>
    <property type="project" value="UniProtKB-KW"/>
</dbReference>
<dbReference type="SUPFAM" id="SSF109604">
    <property type="entry name" value="HD-domain/PDEase-like"/>
    <property type="match status" value="1"/>
</dbReference>
<dbReference type="STRING" id="1763538.LPB68_11915"/>
<dbReference type="CDD" id="cd00077">
    <property type="entry name" value="HDc"/>
    <property type="match status" value="1"/>
</dbReference>
<proteinExistence type="predicted"/>
<reference evidence="2 3" key="1">
    <citation type="submission" date="2016-02" db="EMBL/GenBank/DDBJ databases">
        <title>Paenibacillus sp. LPB0068, isolated from Crassostrea gigas.</title>
        <authorList>
            <person name="Shin S.-K."/>
            <person name="Yi H."/>
        </authorList>
    </citation>
    <scope>NUCLEOTIDE SEQUENCE [LARGE SCALE GENOMIC DNA]</scope>
    <source>
        <strain evidence="2 3">LPB0068</strain>
    </source>
</reference>
<sequence length="372" mass="42047">MYNVSVLNVKPGSKLTKDVFTPLGALLFHKETILLARDLDILRAFLVDYVEIQEVGDKGIQAKDILANKDTTLTADKLVVNAPSISENERSSFVKEYERMVNLTKNGYSSVLAAGIPIYEIRNQLERMVSHIKEYHILSFTPCILNDYDYIYHNAVLCALSSYKLAQWCGLPQKDWLQAAFAGLFHDIGKIKVDPAVLYKPSTLTTDEIKEMRQHTKYGYQILKNVTGINEGVRLSALQHHEKVDGTGYPMNVESSKIHIYAKMVGIVDIFHAMTLNKVYRLGQSPYLVLEQIHAESFGKLDPELVQVFIKRVTEFHNGTVVRLSSDQIGEIVFSNSNNPTRPMVSINGDIINLEQSRHLYIEEIVDTDGQL</sequence>
<dbReference type="OrthoDB" id="9759601at2"/>
<gene>
    <name evidence="2" type="ORF">PNBC_18975</name>
</gene>
<evidence type="ECO:0000313" key="3">
    <source>
        <dbReference type="Proteomes" id="UP000077134"/>
    </source>
</evidence>
<dbReference type="SMART" id="SM00471">
    <property type="entry name" value="HDc"/>
    <property type="match status" value="1"/>
</dbReference>